<gene>
    <name evidence="1" type="ORF">EKN06_06040</name>
</gene>
<dbReference type="PANTHER" id="PTHR39327:SF1">
    <property type="entry name" value="BLR5470 PROTEIN"/>
    <property type="match status" value="1"/>
</dbReference>
<evidence type="ECO:0008006" key="3">
    <source>
        <dbReference type="Google" id="ProtNLM"/>
    </source>
</evidence>
<dbReference type="OrthoDB" id="5401788at2"/>
<organism evidence="1 2">
    <name type="scientific">Croceicoccus ponticola</name>
    <dbReference type="NCBI Taxonomy" id="2217664"/>
    <lineage>
        <taxon>Bacteria</taxon>
        <taxon>Pseudomonadati</taxon>
        <taxon>Pseudomonadota</taxon>
        <taxon>Alphaproteobacteria</taxon>
        <taxon>Sphingomonadales</taxon>
        <taxon>Erythrobacteraceae</taxon>
        <taxon>Croceicoccus</taxon>
    </lineage>
</organism>
<proteinExistence type="predicted"/>
<evidence type="ECO:0000313" key="1">
    <source>
        <dbReference type="EMBL" id="RVQ67519.1"/>
    </source>
</evidence>
<dbReference type="InterPro" id="IPR038765">
    <property type="entry name" value="Papain-like_cys_pep_sf"/>
</dbReference>
<dbReference type="InterPro" id="IPR010319">
    <property type="entry name" value="Transglutaminase-like_Cys_pept"/>
</dbReference>
<accession>A0A437GXZ4</accession>
<dbReference type="AlphaFoldDB" id="A0A437GXZ4"/>
<dbReference type="Gene3D" id="3.10.620.30">
    <property type="match status" value="1"/>
</dbReference>
<dbReference type="Proteomes" id="UP000283003">
    <property type="component" value="Unassembled WGS sequence"/>
</dbReference>
<name>A0A437GXZ4_9SPHN</name>
<comment type="caution">
    <text evidence="1">The sequence shown here is derived from an EMBL/GenBank/DDBJ whole genome shotgun (WGS) entry which is preliminary data.</text>
</comment>
<dbReference type="EMBL" id="RXOL01000002">
    <property type="protein sequence ID" value="RVQ67519.1"/>
    <property type="molecule type" value="Genomic_DNA"/>
</dbReference>
<dbReference type="PANTHER" id="PTHR39327">
    <property type="match status" value="1"/>
</dbReference>
<keyword evidence="2" id="KW-1185">Reference proteome</keyword>
<evidence type="ECO:0000313" key="2">
    <source>
        <dbReference type="Proteomes" id="UP000283003"/>
    </source>
</evidence>
<dbReference type="Pfam" id="PF06035">
    <property type="entry name" value="Peptidase_C93"/>
    <property type="match status" value="1"/>
</dbReference>
<sequence>MRRWVSGLHDRLHPRRSDYAGWRSVLQRIFRHVIDVALAVIALSLPATSQAEPFSAADGPSIYDTVPIQVKHNPYQNQWDRVVHSASRSNPISEFARNLSSVQRVSYVNKAVNDAIAYKDDAVNWRTGDHWATASETLLRGSGDCEDFAILKMQLLSAAGISANDMYLVVGNDLVARTAHAILVVRVDGGLWTLDNRNDEIHLANNDPDFRPLVSLSAGKAWAHGYKANIDMGSDRGTDNISPINKSSKLAAMIAAQSSGVSVKL</sequence>
<reference evidence="1 2" key="1">
    <citation type="submission" date="2018-12" db="EMBL/GenBank/DDBJ databases">
        <title>Croceicoccus ponticola sp. nov., a lipolytic bacterium isolated from seawater.</title>
        <authorList>
            <person name="Yoon J.-H."/>
        </authorList>
    </citation>
    <scope>NUCLEOTIDE SEQUENCE [LARGE SCALE GENOMIC DNA]</scope>
    <source>
        <strain evidence="1 2">GM-16</strain>
    </source>
</reference>
<dbReference type="SUPFAM" id="SSF54001">
    <property type="entry name" value="Cysteine proteinases"/>
    <property type="match status" value="1"/>
</dbReference>
<protein>
    <recommendedName>
        <fullName evidence="3">Transglutaminase</fullName>
    </recommendedName>
</protein>